<accession>A0AAV0FKM2</accession>
<reference evidence="1" key="1">
    <citation type="submission" date="2022-07" db="EMBL/GenBank/DDBJ databases">
        <authorList>
            <person name="Macas J."/>
            <person name="Novak P."/>
            <person name="Neumann P."/>
        </authorList>
    </citation>
    <scope>NUCLEOTIDE SEQUENCE</scope>
</reference>
<evidence type="ECO:0000313" key="2">
    <source>
        <dbReference type="Proteomes" id="UP001152523"/>
    </source>
</evidence>
<dbReference type="AlphaFoldDB" id="A0AAV0FKM2"/>
<sequence>MALDLHLISERREQAFLRAENYRRQVKGYIDAKVRSREFQVGDYVLRRREASLPTEGGKMAPKFEGPYIISAIIKPGTYKLKRPNGTEIPRHWNVHHLVKFYQ</sequence>
<name>A0AAV0FKM2_9ASTE</name>
<comment type="caution">
    <text evidence="1">The sequence shown here is derived from an EMBL/GenBank/DDBJ whole genome shotgun (WGS) entry which is preliminary data.</text>
</comment>
<dbReference type="Proteomes" id="UP001152523">
    <property type="component" value="Unassembled WGS sequence"/>
</dbReference>
<organism evidence="1 2">
    <name type="scientific">Cuscuta epithymum</name>
    <dbReference type="NCBI Taxonomy" id="186058"/>
    <lineage>
        <taxon>Eukaryota</taxon>
        <taxon>Viridiplantae</taxon>
        <taxon>Streptophyta</taxon>
        <taxon>Embryophyta</taxon>
        <taxon>Tracheophyta</taxon>
        <taxon>Spermatophyta</taxon>
        <taxon>Magnoliopsida</taxon>
        <taxon>eudicotyledons</taxon>
        <taxon>Gunneridae</taxon>
        <taxon>Pentapetalae</taxon>
        <taxon>asterids</taxon>
        <taxon>lamiids</taxon>
        <taxon>Solanales</taxon>
        <taxon>Convolvulaceae</taxon>
        <taxon>Cuscuteae</taxon>
        <taxon>Cuscuta</taxon>
        <taxon>Cuscuta subgen. Cuscuta</taxon>
    </lineage>
</organism>
<proteinExistence type="predicted"/>
<dbReference type="EMBL" id="CAMAPF010000993">
    <property type="protein sequence ID" value="CAH9136104.1"/>
    <property type="molecule type" value="Genomic_DNA"/>
</dbReference>
<gene>
    <name evidence="1" type="ORF">CEPIT_LOCUS35026</name>
</gene>
<evidence type="ECO:0000313" key="1">
    <source>
        <dbReference type="EMBL" id="CAH9136104.1"/>
    </source>
</evidence>
<protein>
    <submittedName>
        <fullName evidence="1">Uncharacterized protein</fullName>
    </submittedName>
</protein>
<keyword evidence="2" id="KW-1185">Reference proteome</keyword>